<name>A0A848J8K0_9BACT</name>
<organism evidence="1 2">
    <name type="scientific">Marinigracilibium pacificum</name>
    <dbReference type="NCBI Taxonomy" id="2729599"/>
    <lineage>
        <taxon>Bacteria</taxon>
        <taxon>Pseudomonadati</taxon>
        <taxon>Bacteroidota</taxon>
        <taxon>Cytophagia</taxon>
        <taxon>Cytophagales</taxon>
        <taxon>Flammeovirgaceae</taxon>
        <taxon>Marinigracilibium</taxon>
    </lineage>
</organism>
<gene>
    <name evidence="1" type="ORF">HH304_20260</name>
</gene>
<dbReference type="AlphaFoldDB" id="A0A848J8K0"/>
<evidence type="ECO:0000313" key="1">
    <source>
        <dbReference type="EMBL" id="NMM50754.1"/>
    </source>
</evidence>
<dbReference type="RefSeq" id="WP_169685117.1">
    <property type="nucleotide sequence ID" value="NZ_JABBNU010000015.1"/>
</dbReference>
<comment type="caution">
    <text evidence="1">The sequence shown here is derived from an EMBL/GenBank/DDBJ whole genome shotgun (WGS) entry which is preliminary data.</text>
</comment>
<proteinExistence type="predicted"/>
<dbReference type="EMBL" id="JABBNU010000015">
    <property type="protein sequence ID" value="NMM50754.1"/>
    <property type="molecule type" value="Genomic_DNA"/>
</dbReference>
<accession>A0A848J8K0</accession>
<sequence length="192" mass="22948">MSNTKSEFLEKFESAWREVFNPDLINQESLLSKYTNSTLWTNYVLKESDLVNNICEKFDLRHRPEEYKIDIVFAPNKNLSEISSLVSSEEFFPPSYSIILEHENNIKDCWREMSKLTHYKARLKVLVCYKDYNESIPKEDITNEYLEDFKSIVRESNTHYCENPETEYLMIIGQRNKEGLHWRFDSFSVKDI</sequence>
<reference evidence="1 2" key="1">
    <citation type="submission" date="2020-04" db="EMBL/GenBank/DDBJ databases">
        <title>Flammeovirgaceae bacterium KN852 isolated from deep sea.</title>
        <authorList>
            <person name="Zhang D.-C."/>
        </authorList>
    </citation>
    <scope>NUCLEOTIDE SEQUENCE [LARGE SCALE GENOMIC DNA]</scope>
    <source>
        <strain evidence="1 2">KN852</strain>
    </source>
</reference>
<protein>
    <submittedName>
        <fullName evidence="1">Uncharacterized protein</fullName>
    </submittedName>
</protein>
<dbReference type="Proteomes" id="UP000559010">
    <property type="component" value="Unassembled WGS sequence"/>
</dbReference>
<keyword evidence="2" id="KW-1185">Reference proteome</keyword>
<evidence type="ECO:0000313" key="2">
    <source>
        <dbReference type="Proteomes" id="UP000559010"/>
    </source>
</evidence>